<gene>
    <name evidence="3" type="ORF">A9Z40_13725</name>
</gene>
<dbReference type="Proteomes" id="UP000093918">
    <property type="component" value="Unassembled WGS sequence"/>
</dbReference>
<reference evidence="4" key="1">
    <citation type="submission" date="2016-06" db="EMBL/GenBank/DDBJ databases">
        <title>Genome sequencing of cellulolytic organisms.</title>
        <authorList>
            <person name="Bohra V."/>
            <person name="Dafale N.A."/>
            <person name="Purohit H.J."/>
        </authorList>
    </citation>
    <scope>NUCLEOTIDE SEQUENCE [LARGE SCALE GENOMIC DNA]</scope>
    <source>
        <strain evidence="4">ND21</strain>
    </source>
</reference>
<keyword evidence="2" id="KW-0732">Signal</keyword>
<feature type="chain" id="PRO_5045146721" evidence="2">
    <location>
        <begin position="32"/>
        <end position="98"/>
    </location>
</feature>
<keyword evidence="1" id="KW-0812">Transmembrane</keyword>
<keyword evidence="1" id="KW-1133">Transmembrane helix</keyword>
<evidence type="ECO:0000256" key="1">
    <source>
        <dbReference type="SAM" id="Phobius"/>
    </source>
</evidence>
<keyword evidence="1" id="KW-0472">Membrane</keyword>
<evidence type="ECO:0000313" key="3">
    <source>
        <dbReference type="EMBL" id="OAZ44045.1"/>
    </source>
</evidence>
<evidence type="ECO:0000313" key="4">
    <source>
        <dbReference type="Proteomes" id="UP000093918"/>
    </source>
</evidence>
<accession>A0ABX2WLN2</accession>
<protein>
    <submittedName>
        <fullName evidence="3">Uncharacterized protein</fullName>
    </submittedName>
</protein>
<name>A0ABX2WLN2_9MICO</name>
<evidence type="ECO:0000256" key="2">
    <source>
        <dbReference type="SAM" id="SignalP"/>
    </source>
</evidence>
<proteinExistence type="predicted"/>
<sequence length="98" mass="10094">MARRRWSFAVTRVAIVAIGALGVGLATPAQAAADAAAPPGSALSHLASTTVDDAVSDLTAPSAPSSFWVVPSLLSAVVIIVGLIFRQRERARDRARDG</sequence>
<comment type="caution">
    <text evidence="3">The sequence shown here is derived from an EMBL/GenBank/DDBJ whole genome shotgun (WGS) entry which is preliminary data.</text>
</comment>
<feature type="transmembrane region" description="Helical" evidence="1">
    <location>
        <begin position="66"/>
        <end position="85"/>
    </location>
</feature>
<feature type="signal peptide" evidence="2">
    <location>
        <begin position="1"/>
        <end position="31"/>
    </location>
</feature>
<organism evidence="3 4">
    <name type="scientific">Microbacterium arborescens</name>
    <dbReference type="NCBI Taxonomy" id="33883"/>
    <lineage>
        <taxon>Bacteria</taxon>
        <taxon>Bacillati</taxon>
        <taxon>Actinomycetota</taxon>
        <taxon>Actinomycetes</taxon>
        <taxon>Micrococcales</taxon>
        <taxon>Microbacteriaceae</taxon>
        <taxon>Microbacterium</taxon>
    </lineage>
</organism>
<dbReference type="EMBL" id="LZEM01000006">
    <property type="protein sequence ID" value="OAZ44045.1"/>
    <property type="molecule type" value="Genomic_DNA"/>
</dbReference>
<keyword evidence="4" id="KW-1185">Reference proteome</keyword>